<reference evidence="1" key="1">
    <citation type="submission" date="2020-09" db="EMBL/GenBank/DDBJ databases">
        <authorList>
            <person name="Kim M.K."/>
        </authorList>
    </citation>
    <scope>NUCLEOTIDE SEQUENCE</scope>
    <source>
        <strain evidence="1">BT704</strain>
    </source>
</reference>
<dbReference type="EMBL" id="JACXAA010000024">
    <property type="protein sequence ID" value="MBD2757545.1"/>
    <property type="molecule type" value="Genomic_DNA"/>
</dbReference>
<keyword evidence="2" id="KW-1185">Reference proteome</keyword>
<dbReference type="AlphaFoldDB" id="A0A927B8R4"/>
<gene>
    <name evidence="1" type="ORF">IC230_32040</name>
</gene>
<proteinExistence type="predicted"/>
<evidence type="ECO:0000313" key="2">
    <source>
        <dbReference type="Proteomes" id="UP000653797"/>
    </source>
</evidence>
<sequence length="149" mass="16412">MWALKQANKPSISQEALIFMDKIALYDRYGSIAYGIILHVIPEPELAQKVLVDLFMSPQIQACTEIPTTGEIIRLARAKALASKTVSNNSSLASTALIATNDTTDLAKLVFNLSFCQGCSTDIIAEKLNLSPTNVLKAFYTYFKYLRSS</sequence>
<comment type="caution">
    <text evidence="1">The sequence shown here is derived from an EMBL/GenBank/DDBJ whole genome shotgun (WGS) entry which is preliminary data.</text>
</comment>
<evidence type="ECO:0000313" key="1">
    <source>
        <dbReference type="EMBL" id="MBD2757545.1"/>
    </source>
</evidence>
<organism evidence="1 2">
    <name type="scientific">Spirosoma validum</name>
    <dbReference type="NCBI Taxonomy" id="2771355"/>
    <lineage>
        <taxon>Bacteria</taxon>
        <taxon>Pseudomonadati</taxon>
        <taxon>Bacteroidota</taxon>
        <taxon>Cytophagia</taxon>
        <taxon>Cytophagales</taxon>
        <taxon>Cytophagaceae</taxon>
        <taxon>Spirosoma</taxon>
    </lineage>
</organism>
<name>A0A927B8R4_9BACT</name>
<protein>
    <submittedName>
        <fullName evidence="1">Uncharacterized protein</fullName>
    </submittedName>
</protein>
<dbReference type="RefSeq" id="WP_191043167.1">
    <property type="nucleotide sequence ID" value="NZ_JACXAA010000024.1"/>
</dbReference>
<dbReference type="Proteomes" id="UP000653797">
    <property type="component" value="Unassembled WGS sequence"/>
</dbReference>
<accession>A0A927B8R4</accession>